<proteinExistence type="predicted"/>
<dbReference type="PANTHER" id="PTHR33434:SF3">
    <property type="entry name" value="DEGV DOMAIN-CONTAINING PROTEIN YITS"/>
    <property type="match status" value="1"/>
</dbReference>
<dbReference type="Pfam" id="PF02645">
    <property type="entry name" value="DegV"/>
    <property type="match status" value="1"/>
</dbReference>
<evidence type="ECO:0000313" key="4">
    <source>
        <dbReference type="Proteomes" id="UP000430345"/>
    </source>
</evidence>
<dbReference type="EMBL" id="WHJC01000012">
    <property type="protein sequence ID" value="MPQ42566.1"/>
    <property type="molecule type" value="Genomic_DNA"/>
</dbReference>
<dbReference type="GO" id="GO:0008289">
    <property type="term" value="F:lipid binding"/>
    <property type="evidence" value="ECO:0007669"/>
    <property type="project" value="UniProtKB-KW"/>
</dbReference>
<dbReference type="RefSeq" id="WP_152887308.1">
    <property type="nucleotide sequence ID" value="NZ_WHJC01000012.1"/>
</dbReference>
<reference evidence="3 4" key="1">
    <citation type="submission" date="2019-10" db="EMBL/GenBank/DDBJ databases">
        <title>The Genome Sequence of Clostridium tarantellae Isolated from Fish Brain.</title>
        <authorList>
            <person name="Bano L."/>
            <person name="Kiel M."/>
            <person name="Sales G."/>
            <person name="Doxey A.C."/>
            <person name="Mansfield M.J."/>
            <person name="Schiavone M."/>
            <person name="Rossetto O."/>
            <person name="Pirazzini M."/>
            <person name="Dobrindt U."/>
            <person name="Montecucco C."/>
        </authorList>
    </citation>
    <scope>NUCLEOTIDE SEQUENCE [LARGE SCALE GENOMIC DNA]</scope>
    <source>
        <strain evidence="3 4">DSM 3997</strain>
    </source>
</reference>
<gene>
    <name evidence="3" type="ORF">GBZ86_02165</name>
</gene>
<comment type="function">
    <text evidence="1">May bind long-chain fatty acids, such as palmitate, and may play a role in lipid transport or fatty acid metabolism.</text>
</comment>
<dbReference type="InterPro" id="IPR050270">
    <property type="entry name" value="DegV_domain_contain"/>
</dbReference>
<dbReference type="SUPFAM" id="SSF82549">
    <property type="entry name" value="DAK1/DegV-like"/>
    <property type="match status" value="1"/>
</dbReference>
<accession>A0A6I1MGB2</accession>
<dbReference type="OrthoDB" id="9780660at2"/>
<organism evidence="3 4">
    <name type="scientific">Clostridium tarantellae</name>
    <dbReference type="NCBI Taxonomy" id="39493"/>
    <lineage>
        <taxon>Bacteria</taxon>
        <taxon>Bacillati</taxon>
        <taxon>Bacillota</taxon>
        <taxon>Clostridia</taxon>
        <taxon>Eubacteriales</taxon>
        <taxon>Clostridiaceae</taxon>
        <taxon>Clostridium</taxon>
    </lineage>
</organism>
<dbReference type="Gene3D" id="2.20.28.50">
    <property type="entry name" value="degv family protein"/>
    <property type="match status" value="1"/>
</dbReference>
<name>A0A6I1MGB2_9CLOT</name>
<evidence type="ECO:0000256" key="1">
    <source>
        <dbReference type="ARBA" id="ARBA00003238"/>
    </source>
</evidence>
<comment type="caution">
    <text evidence="3">The sequence shown here is derived from an EMBL/GenBank/DDBJ whole genome shotgun (WGS) entry which is preliminary data.</text>
</comment>
<dbReference type="PANTHER" id="PTHR33434">
    <property type="entry name" value="DEGV DOMAIN-CONTAINING PROTEIN DR_1986-RELATED"/>
    <property type="match status" value="1"/>
</dbReference>
<dbReference type="NCBIfam" id="TIGR00762">
    <property type="entry name" value="DegV"/>
    <property type="match status" value="1"/>
</dbReference>
<evidence type="ECO:0000256" key="2">
    <source>
        <dbReference type="ARBA" id="ARBA00023121"/>
    </source>
</evidence>
<dbReference type="AlphaFoldDB" id="A0A6I1MGB2"/>
<sequence>MSNYIIFTDSACDLPNEIIEKLDIKYLSLICNFKGKEYFEDGGISLPYKNFYNALRNNEDLPTTSQINFFRFKTAFEPYVKNNQSIIYIAFSSSLSGTYNSANLAKNDLLAEYPNADITIIDSKSASCGQGLLVYKAALMKNEGSCKEDIIKWVEKAKLNVCHFIAVDNLEHLKRGGRISSTSATIGSILGIKPLINVNNNGELKNFGKVKGRKKAIKTLSDYVNKHITNIKDQTIFISHGDCYEDAKYLANMIKENNNIKNIIINYLGLVIGAHTGPDMLAVFFLGDNREP</sequence>
<dbReference type="Gene3D" id="3.40.50.10440">
    <property type="entry name" value="Dihydroxyacetone kinase, domain 1"/>
    <property type="match status" value="1"/>
</dbReference>
<dbReference type="InterPro" id="IPR003797">
    <property type="entry name" value="DegV"/>
</dbReference>
<dbReference type="Proteomes" id="UP000430345">
    <property type="component" value="Unassembled WGS sequence"/>
</dbReference>
<keyword evidence="2" id="KW-0446">Lipid-binding</keyword>
<dbReference type="InterPro" id="IPR043168">
    <property type="entry name" value="DegV_C"/>
</dbReference>
<evidence type="ECO:0000313" key="3">
    <source>
        <dbReference type="EMBL" id="MPQ42566.1"/>
    </source>
</evidence>
<dbReference type="Gene3D" id="3.30.1180.10">
    <property type="match status" value="1"/>
</dbReference>
<protein>
    <submittedName>
        <fullName evidence="3">DegV family EDD domain-containing protein</fullName>
    </submittedName>
</protein>
<keyword evidence="4" id="KW-1185">Reference proteome</keyword>
<dbReference type="PROSITE" id="PS51482">
    <property type="entry name" value="DEGV"/>
    <property type="match status" value="1"/>
</dbReference>